<dbReference type="Proteomes" id="UP000078343">
    <property type="component" value="Unassembled WGS sequence"/>
</dbReference>
<dbReference type="AlphaFoldDB" id="A0A179A0W7"/>
<evidence type="ECO:0000256" key="1">
    <source>
        <dbReference type="SAM" id="MobiDB-lite"/>
    </source>
</evidence>
<sequence>MKRVVKNGNDNNVLQKRKKDPKHHSLQKIAERIYLGNPLGVSEAESKPAERSNEEDTTWIPTVDETTPLFAEPESSAGQMKDTSDEEDDNSPAVDETTALSLLCRRV</sequence>
<feature type="region of interest" description="Disordered" evidence="1">
    <location>
        <begin position="1"/>
        <end position="107"/>
    </location>
</feature>
<protein>
    <submittedName>
        <fullName evidence="2">Uncharacterized protein</fullName>
    </submittedName>
</protein>
<comment type="caution">
    <text evidence="2">The sequence shown here is derived from an EMBL/GenBank/DDBJ whole genome shotgun (WGS) entry which is preliminary data.</text>
</comment>
<evidence type="ECO:0000313" key="2">
    <source>
        <dbReference type="EMBL" id="OAP65073.1"/>
    </source>
</evidence>
<feature type="compositionally biased region" description="Basic and acidic residues" evidence="1">
    <location>
        <begin position="44"/>
        <end position="54"/>
    </location>
</feature>
<reference evidence="2 3" key="1">
    <citation type="submission" date="2016-04" db="EMBL/GenBank/DDBJ databases">
        <title>Draft genome of Fonsecaea erecta CBS 125763.</title>
        <authorList>
            <person name="Weiss V.A."/>
            <person name="Vicente V.A."/>
            <person name="Raittz R.T."/>
            <person name="Moreno L.F."/>
            <person name="De Souza E.M."/>
            <person name="Pedrosa F.O."/>
            <person name="Steffens M.B."/>
            <person name="Faoro H."/>
            <person name="Tadra-Sfeir M.Z."/>
            <person name="Najafzadeh M.J."/>
            <person name="Felipe M.S."/>
            <person name="Teixeira M."/>
            <person name="Sun J."/>
            <person name="Xi L."/>
            <person name="Gomes R."/>
            <person name="De Azevedo C.M."/>
            <person name="Salgado C.G."/>
            <person name="Da Silva M.B."/>
            <person name="Nascimento M.F."/>
            <person name="Queiroz-Telles F."/>
            <person name="Attili D.S."/>
            <person name="Gorbushina A."/>
        </authorList>
    </citation>
    <scope>NUCLEOTIDE SEQUENCE [LARGE SCALE GENOMIC DNA]</scope>
    <source>
        <strain evidence="2 3">CBS 125763</strain>
    </source>
</reference>
<name>A0A179A0W7_9EURO</name>
<feature type="compositionally biased region" description="Basic residues" evidence="1">
    <location>
        <begin position="15"/>
        <end position="26"/>
    </location>
</feature>
<proteinExistence type="predicted"/>
<evidence type="ECO:0000313" key="3">
    <source>
        <dbReference type="Proteomes" id="UP000078343"/>
    </source>
</evidence>
<keyword evidence="3" id="KW-1185">Reference proteome</keyword>
<dbReference type="EMBL" id="LVYI01000001">
    <property type="protein sequence ID" value="OAP65073.1"/>
    <property type="molecule type" value="Genomic_DNA"/>
</dbReference>
<accession>A0A179A0W7</accession>
<dbReference type="GeneID" id="30005215"/>
<dbReference type="RefSeq" id="XP_018698440.1">
    <property type="nucleotide sequence ID" value="XM_018832561.1"/>
</dbReference>
<organism evidence="2 3">
    <name type="scientific">Fonsecaea erecta</name>
    <dbReference type="NCBI Taxonomy" id="1367422"/>
    <lineage>
        <taxon>Eukaryota</taxon>
        <taxon>Fungi</taxon>
        <taxon>Dikarya</taxon>
        <taxon>Ascomycota</taxon>
        <taxon>Pezizomycotina</taxon>
        <taxon>Eurotiomycetes</taxon>
        <taxon>Chaetothyriomycetidae</taxon>
        <taxon>Chaetothyriales</taxon>
        <taxon>Herpotrichiellaceae</taxon>
        <taxon>Fonsecaea</taxon>
    </lineage>
</organism>
<gene>
    <name evidence="2" type="ORF">AYL99_01045</name>
</gene>